<organism evidence="2 3">
    <name type="scientific">Panagrolaimus davidi</name>
    <dbReference type="NCBI Taxonomy" id="227884"/>
    <lineage>
        <taxon>Eukaryota</taxon>
        <taxon>Metazoa</taxon>
        <taxon>Ecdysozoa</taxon>
        <taxon>Nematoda</taxon>
        <taxon>Chromadorea</taxon>
        <taxon>Rhabditida</taxon>
        <taxon>Tylenchina</taxon>
        <taxon>Panagrolaimomorpha</taxon>
        <taxon>Panagrolaimoidea</taxon>
        <taxon>Panagrolaimidae</taxon>
        <taxon>Panagrolaimus</taxon>
    </lineage>
</organism>
<sequence>MGGVQAKPNAEQRGHAAHIRQMDDNNRATTGQNMLQQQDRQFCNRIIHDPDTNYTPQYDQHLNSLKKQHYPPSPP</sequence>
<dbReference type="WBParaSite" id="PDA_v2.g27898.t1">
    <property type="protein sequence ID" value="PDA_v2.g27898.t1"/>
    <property type="gene ID" value="PDA_v2.g27898"/>
</dbReference>
<keyword evidence="2" id="KW-1185">Reference proteome</keyword>
<protein>
    <submittedName>
        <fullName evidence="3">Uncharacterized protein</fullName>
    </submittedName>
</protein>
<dbReference type="AlphaFoldDB" id="A0A914QKP9"/>
<feature type="compositionally biased region" description="Basic and acidic residues" evidence="1">
    <location>
        <begin position="10"/>
        <end position="26"/>
    </location>
</feature>
<proteinExistence type="predicted"/>
<dbReference type="Proteomes" id="UP000887578">
    <property type="component" value="Unplaced"/>
</dbReference>
<evidence type="ECO:0000313" key="2">
    <source>
        <dbReference type="Proteomes" id="UP000887578"/>
    </source>
</evidence>
<accession>A0A914QKP9</accession>
<feature type="region of interest" description="Disordered" evidence="1">
    <location>
        <begin position="1"/>
        <end position="38"/>
    </location>
</feature>
<reference evidence="3" key="1">
    <citation type="submission" date="2022-11" db="UniProtKB">
        <authorList>
            <consortium name="WormBaseParasite"/>
        </authorList>
    </citation>
    <scope>IDENTIFICATION</scope>
</reference>
<feature type="compositionally biased region" description="Polar residues" evidence="1">
    <location>
        <begin position="27"/>
        <end position="38"/>
    </location>
</feature>
<name>A0A914QKP9_9BILA</name>
<evidence type="ECO:0000313" key="3">
    <source>
        <dbReference type="WBParaSite" id="PDA_v2.g27898.t1"/>
    </source>
</evidence>
<evidence type="ECO:0000256" key="1">
    <source>
        <dbReference type="SAM" id="MobiDB-lite"/>
    </source>
</evidence>